<organism evidence="10 11">
    <name type="scientific">Allacma fusca</name>
    <dbReference type="NCBI Taxonomy" id="39272"/>
    <lineage>
        <taxon>Eukaryota</taxon>
        <taxon>Metazoa</taxon>
        <taxon>Ecdysozoa</taxon>
        <taxon>Arthropoda</taxon>
        <taxon>Hexapoda</taxon>
        <taxon>Collembola</taxon>
        <taxon>Symphypleona</taxon>
        <taxon>Sminthuridae</taxon>
        <taxon>Allacma</taxon>
    </lineage>
</organism>
<feature type="transmembrane region" description="Helical" evidence="8">
    <location>
        <begin position="1275"/>
        <end position="1297"/>
    </location>
</feature>
<dbReference type="OrthoDB" id="415460at2759"/>
<dbReference type="PANTHER" id="PTHR45638:SF11">
    <property type="entry name" value="CYCLIC NUCLEOTIDE-GATED CATION CHANNEL SUBUNIT A"/>
    <property type="match status" value="1"/>
</dbReference>
<sequence>MDKKETSEENEAKKQKIIKVEGANVRGKTADPINIPVIPKVIGEMTMIIMWETFICLNSFMFFLLITYEAFFAFEDKNIHYYCLCVDIIFLLDMLLRLSLEIYRYRRRTMCTFFFLPLSFEFWIMEIIAQAPLELIYVMLVDKDSIKALNYVSFFKMNRCLRILRIFRFLSLLDVERILSEFWVFVLKFFAVYLGFIQIVACILYYMTKVTPIDNILARNQELRKGTWMGAVDETKPGFVPKPWNHYMLTFSFSTSVVTTVGFGDLAPKNEPEMLFSIMVMLFGAIGLAGIFGSNMTTFLVERDGARYDLLYRVSFILRTLKRMNSSSLFAHKVKEYYDCLWNFREGVYHVQFINYLPPSMHEDILFDICTEMFDKAILFRGLEEPFLRAVSRVVEVVLYNPDMIICQQGDYAMTMYYIIQGECLVKSKHSNNVTTAILRAGCIFGESSLFFSFPYAVNVETSTCCQLLKLSKENLMDVFNEHIYILNFMRARIQERMAELRKFYEEVGEHPITWVQFRPEIELISERPYSDYPTELRWANGWNRVVYEDVVDDSEASIIVDMSCIDAQAEKDNTMTYRSCVVPPTLISPQKWVRIWHLFIIVITLMVCFLSPYNLVLRNTSEISYYTVKMKEVLQYPITIVYIVDVFVEITTALPVAGIHYKFKDGWNIKKKEFSFYLDIFAGIPFDVFSINNNSSIYVDIIITLSECLKLWKVIRYLHYLDDVYPENIFFFRLIHTTTMLIYSIHFLACFMFALACPIKSDRQECSLQSWLSSYLITELNNNGIVNDEYHPNTLADKFPYIISIYFSSETLSSAGFGDFSPQTSLEMSCIIVSQILGFYIIGYYTALLTSALSCTTRPTVYFQQKLVSIRQFLNLHGLSGKLRERIIEHYRLQHQYNVGVVLPPGINHLMYDSPPYLEEDVLYAEAEIHLEGIPIFTKVDPKFIIRMAKLMDRYILPPNIYFIRRGDVRRQMYVIYKGSLAVLKEDTNEVKAILEPTGHFGLRDLLLGEPSHNNIKTLSYCLIYGIDLQSYNEVFEKDDDLIERVEEVKAENADTINVLAQVYADLGKATQIKERKPTDIPSWVYFPTKELPHGEFCDYEEFMEPYDCKFGWLFRLVLMRRTIHPAGTFALAWNLVCGILCALFMITIIIQSGDLSTMSNEIIRLLVHIFLYMDMYLKMHWGYYTEGNHLVCHPVKTAIHYVLEGPLVYTSLCGLVPYDTVLIPLQCIGFSGYGEGLAWMTKLRWIGFLNIGRVPIILKFGRNVFTSRTLILLVLYVFITLAVCTIVSVWAFYIACPWDATAWKDANINMLPSCFAGTWVDKKDHLGPLSHYTARWITGVYYVCQTMLVIGFGDMITLREEEIYLLCFMMIFGFIFLRCIISDMTAAAVDSDEIRAGFLEQMKCLRTVLERENVHSKMVNNVIEHMNHTWLLSKGLQPQELLWDLHPALQSDLFSEYIGDAVSRVPIFSGVRDNILRTVCTKMRKLYFTRGERIMRRGNLEYEMFVIVDGDVWITERNMELKCTLGPGESMGETQMMYGFQRRFSAIAANNVEVFALNAKGFGEILDRYPSLKSNMEKRLLSDTHDLFERKIHFIETKRSNLEYQQDMVTFDNRVFRNSAILREIVYAREVVAFKEDDDESVVVTRNKFIDFFERYIFSYGPDDYDLPFIYFASPTVMKKFSFLLHPQCGFQNLFQNLVLGACLLSPALGTYQVCFATDRQHSRTYDVVYLATWILEGIMIFHIFLQFITPFGTVEGKYCKQFKRISFRYVVSPTRFAFDLVAALPVHLYVPVNLDTEWKFLNLIRVLRLNRYYRTQSGTKDSISVTTFRYNLSISVPFFFTMAHLLACVFYYISSCDSIQRSCRQGTWTNTFVNNFLDGDNSDAHTFHKWKWYVRSLYWVVATISTTGFGDITAESLAELIIAIICVFCGAFLLSIILSQFVSGITSRTKFHREFLYQVKLLAAYLRNIGLNPEHEGQLQTWFLFLWDTCRGTSYKATTEVLPLCLQIDVNLAIFHDVLVQVPLFVGLDKRFLRQVSNRVMHTVYLAGLNVVNEGDTGHTLYIVSKGRIAGSVVSRTGKQKLIRWYEPGKCFGKLPALFYDQTYSKTYRAEETTEILYIHQKDIFHLAQRFPEFAVNLQQHIRNTYNPELGMETIFTRHLEIKRGLMDNNRKLTRADRASTENPDNLVDKSTSARSLLHGNTKNGGKKPKKHKMPKKGKRITKDKFTDEKLSQLLEAHAKLRLGEYEDHQDDDSDIESEMFVPNPTRNSNPWPSKSFKTPKLTPTQLKSKRTVFLPPKFAIVKK</sequence>
<evidence type="ECO:0000313" key="10">
    <source>
        <dbReference type="EMBL" id="CAG7786966.1"/>
    </source>
</evidence>
<dbReference type="InterPro" id="IPR050866">
    <property type="entry name" value="CNG_cation_channel"/>
</dbReference>
<evidence type="ECO:0000256" key="6">
    <source>
        <dbReference type="ARBA" id="ARBA00023136"/>
    </source>
</evidence>
<name>A0A8J2KJA2_9HEXA</name>
<dbReference type="SMART" id="SM00100">
    <property type="entry name" value="cNMP"/>
    <property type="match status" value="4"/>
</dbReference>
<feature type="domain" description="Cyclic nucleotide-binding" evidence="9">
    <location>
        <begin position="937"/>
        <end position="1054"/>
    </location>
</feature>
<reference evidence="10" key="1">
    <citation type="submission" date="2021-06" db="EMBL/GenBank/DDBJ databases">
        <authorList>
            <person name="Hodson N. C."/>
            <person name="Mongue J. A."/>
            <person name="Jaron S. K."/>
        </authorList>
    </citation>
    <scope>NUCLEOTIDE SEQUENCE</scope>
</reference>
<feature type="transmembrane region" description="Helical" evidence="8">
    <location>
        <begin position="1923"/>
        <end position="1946"/>
    </location>
</feature>
<dbReference type="GO" id="GO:0005221">
    <property type="term" value="F:intracellularly cyclic nucleotide-activated monoatomic cation channel activity"/>
    <property type="evidence" value="ECO:0007669"/>
    <property type="project" value="InterPro"/>
</dbReference>
<evidence type="ECO:0000259" key="9">
    <source>
        <dbReference type="PROSITE" id="PS50042"/>
    </source>
</evidence>
<dbReference type="Pfam" id="PF00027">
    <property type="entry name" value="cNMP_binding"/>
    <property type="match status" value="4"/>
</dbReference>
<keyword evidence="6 8" id="KW-0472">Membrane</keyword>
<comment type="caution">
    <text evidence="10">The sequence shown here is derived from an EMBL/GenBank/DDBJ whole genome shotgun (WGS) entry which is preliminary data.</text>
</comment>
<accession>A0A8J2KJA2</accession>
<evidence type="ECO:0000256" key="2">
    <source>
        <dbReference type="ARBA" id="ARBA00022448"/>
    </source>
</evidence>
<feature type="transmembrane region" description="Helical" evidence="8">
    <location>
        <begin position="634"/>
        <end position="655"/>
    </location>
</feature>
<feature type="transmembrane region" description="Helical" evidence="8">
    <location>
        <begin position="731"/>
        <end position="757"/>
    </location>
</feature>
<dbReference type="InterPro" id="IPR000595">
    <property type="entry name" value="cNMP-bd_dom"/>
</dbReference>
<feature type="domain" description="Cyclic nucleotide-binding" evidence="9">
    <location>
        <begin position="2027"/>
        <end position="2130"/>
    </location>
</feature>
<feature type="transmembrane region" description="Helical" evidence="8">
    <location>
        <begin position="1365"/>
        <end position="1383"/>
    </location>
</feature>
<evidence type="ECO:0000256" key="7">
    <source>
        <dbReference type="SAM" id="MobiDB-lite"/>
    </source>
</evidence>
<evidence type="ECO:0000256" key="3">
    <source>
        <dbReference type="ARBA" id="ARBA00022692"/>
    </source>
</evidence>
<keyword evidence="2" id="KW-0813">Transport</keyword>
<feature type="transmembrane region" description="Helical" evidence="8">
    <location>
        <begin position="112"/>
        <end position="133"/>
    </location>
</feature>
<proteinExistence type="predicted"/>
<dbReference type="PANTHER" id="PTHR45638">
    <property type="entry name" value="CYCLIC NUCLEOTIDE-GATED CATION CHANNEL SUBUNIT A"/>
    <property type="match status" value="1"/>
</dbReference>
<feature type="domain" description="Cyclic nucleotide-binding" evidence="9">
    <location>
        <begin position="379"/>
        <end position="497"/>
    </location>
</feature>
<keyword evidence="3 8" id="KW-0812">Transmembrane</keyword>
<feature type="transmembrane region" description="Helical" evidence="8">
    <location>
        <begin position="79"/>
        <end position="100"/>
    </location>
</feature>
<dbReference type="InterPro" id="IPR005821">
    <property type="entry name" value="Ion_trans_dom"/>
</dbReference>
<dbReference type="Proteomes" id="UP000708208">
    <property type="component" value="Unassembled WGS sequence"/>
</dbReference>
<feature type="compositionally biased region" description="Acidic residues" evidence="7">
    <location>
        <begin position="2251"/>
        <end position="2261"/>
    </location>
</feature>
<protein>
    <recommendedName>
        <fullName evidence="9">Cyclic nucleotide-binding domain-containing protein</fullName>
    </recommendedName>
</protein>
<feature type="domain" description="Cyclic nucleotide-binding" evidence="9">
    <location>
        <begin position="1469"/>
        <end position="1585"/>
    </location>
</feature>
<feature type="compositionally biased region" description="Polar residues" evidence="7">
    <location>
        <begin position="2184"/>
        <end position="2198"/>
    </location>
</feature>
<comment type="subcellular location">
    <subcellularLocation>
        <location evidence="1">Membrane</location>
        <topology evidence="1">Multi-pass membrane protein</topology>
    </subcellularLocation>
</comment>
<dbReference type="GO" id="GO:0016020">
    <property type="term" value="C:membrane"/>
    <property type="evidence" value="ECO:0007669"/>
    <property type="project" value="UniProtKB-SubCell"/>
</dbReference>
<keyword evidence="5" id="KW-0406">Ion transport</keyword>
<dbReference type="InterPro" id="IPR018488">
    <property type="entry name" value="cNMP-bd_CS"/>
</dbReference>
<feature type="transmembrane region" description="Helical" evidence="8">
    <location>
        <begin position="596"/>
        <end position="614"/>
    </location>
</feature>
<feature type="compositionally biased region" description="Polar residues" evidence="7">
    <location>
        <begin position="2268"/>
        <end position="2290"/>
    </location>
</feature>
<keyword evidence="11" id="KW-1185">Reference proteome</keyword>
<dbReference type="EMBL" id="CAJVCH010330309">
    <property type="protein sequence ID" value="CAG7786966.1"/>
    <property type="molecule type" value="Genomic_DNA"/>
</dbReference>
<feature type="compositionally biased region" description="Basic residues" evidence="7">
    <location>
        <begin position="2208"/>
        <end position="2223"/>
    </location>
</feature>
<dbReference type="PROSITE" id="PS00888">
    <property type="entry name" value="CNMP_BINDING_1"/>
    <property type="match status" value="2"/>
</dbReference>
<gene>
    <name evidence="10" type="ORF">AFUS01_LOCUS25511</name>
</gene>
<evidence type="ECO:0000256" key="1">
    <source>
        <dbReference type="ARBA" id="ARBA00004141"/>
    </source>
</evidence>
<feature type="transmembrane region" description="Helical" evidence="8">
    <location>
        <begin position="1131"/>
        <end position="1152"/>
    </location>
</feature>
<dbReference type="InterPro" id="IPR013099">
    <property type="entry name" value="K_chnl_dom"/>
</dbReference>
<evidence type="ECO:0000256" key="8">
    <source>
        <dbReference type="SAM" id="Phobius"/>
    </source>
</evidence>
<feature type="transmembrane region" description="Helical" evidence="8">
    <location>
        <begin position="275"/>
        <end position="293"/>
    </location>
</feature>
<dbReference type="GO" id="GO:0044877">
    <property type="term" value="F:protein-containing complex binding"/>
    <property type="evidence" value="ECO:0007669"/>
    <property type="project" value="TreeGrafter"/>
</dbReference>
<feature type="region of interest" description="Disordered" evidence="7">
    <location>
        <begin position="2250"/>
        <end position="2292"/>
    </location>
</feature>
<evidence type="ECO:0000313" key="11">
    <source>
        <dbReference type="Proteomes" id="UP000708208"/>
    </source>
</evidence>
<feature type="region of interest" description="Disordered" evidence="7">
    <location>
        <begin position="2177"/>
        <end position="2223"/>
    </location>
</feature>
<keyword evidence="4 8" id="KW-1133">Transmembrane helix</keyword>
<evidence type="ECO:0000256" key="5">
    <source>
        <dbReference type="ARBA" id="ARBA00023065"/>
    </source>
</evidence>
<feature type="transmembrane region" description="Helical" evidence="8">
    <location>
        <begin position="1730"/>
        <end position="1751"/>
    </location>
</feature>
<dbReference type="Pfam" id="PF07885">
    <property type="entry name" value="Ion_trans_2"/>
    <property type="match status" value="1"/>
</dbReference>
<dbReference type="PROSITE" id="PS50042">
    <property type="entry name" value="CNMP_BINDING_3"/>
    <property type="match status" value="4"/>
</dbReference>
<dbReference type="CDD" id="cd00038">
    <property type="entry name" value="CAP_ED"/>
    <property type="match status" value="4"/>
</dbReference>
<feature type="transmembrane region" description="Helical" evidence="8">
    <location>
        <begin position="1837"/>
        <end position="1857"/>
    </location>
</feature>
<feature type="transmembrane region" description="Helical" evidence="8">
    <location>
        <begin position="1338"/>
        <end position="1358"/>
    </location>
</feature>
<evidence type="ECO:0000256" key="4">
    <source>
        <dbReference type="ARBA" id="ARBA00022989"/>
    </source>
</evidence>
<feature type="transmembrane region" description="Helical" evidence="8">
    <location>
        <begin position="48"/>
        <end position="67"/>
    </location>
</feature>
<feature type="transmembrane region" description="Helical" evidence="8">
    <location>
        <begin position="182"/>
        <end position="207"/>
    </location>
</feature>
<dbReference type="Pfam" id="PF00520">
    <property type="entry name" value="Ion_trans"/>
    <property type="match status" value="2"/>
</dbReference>